<dbReference type="EMBL" id="BT096775">
    <property type="protein sequence ID" value="ACU20976.1"/>
    <property type="molecule type" value="mRNA"/>
</dbReference>
<accession>C6TGM4</accession>
<dbReference type="InterPro" id="IPR036815">
    <property type="entry name" value="14-3-3_dom_sf"/>
</dbReference>
<dbReference type="Gene3D" id="1.20.190.20">
    <property type="entry name" value="14-3-3 domain"/>
    <property type="match status" value="1"/>
</dbReference>
<name>C6TGM4_SOYBN</name>
<evidence type="ECO:0008006" key="2">
    <source>
        <dbReference type="Google" id="ProtNLM"/>
    </source>
</evidence>
<protein>
    <recommendedName>
        <fullName evidence="2">14-3-3 domain-containing protein</fullName>
    </recommendedName>
</protein>
<organism evidence="1">
    <name type="scientific">Glycine max</name>
    <name type="common">Soybean</name>
    <name type="synonym">Glycine hispida</name>
    <dbReference type="NCBI Taxonomy" id="3847"/>
    <lineage>
        <taxon>Eukaryota</taxon>
        <taxon>Viridiplantae</taxon>
        <taxon>Streptophyta</taxon>
        <taxon>Embryophyta</taxon>
        <taxon>Tracheophyta</taxon>
        <taxon>Spermatophyta</taxon>
        <taxon>Magnoliopsida</taxon>
        <taxon>eudicotyledons</taxon>
        <taxon>Gunneridae</taxon>
        <taxon>Pentapetalae</taxon>
        <taxon>rosids</taxon>
        <taxon>fabids</taxon>
        <taxon>Fabales</taxon>
        <taxon>Fabaceae</taxon>
        <taxon>Papilionoideae</taxon>
        <taxon>50 kb inversion clade</taxon>
        <taxon>NPAAA clade</taxon>
        <taxon>indigoferoid/millettioid clade</taxon>
        <taxon>Phaseoleae</taxon>
        <taxon>Glycine</taxon>
        <taxon>Glycine subgen. Soja</taxon>
    </lineage>
</organism>
<dbReference type="AlphaFoldDB" id="C6TGM4"/>
<dbReference type="SUPFAM" id="SSF48445">
    <property type="entry name" value="14-3-3 protein"/>
    <property type="match status" value="1"/>
</dbReference>
<reference evidence="1" key="1">
    <citation type="submission" date="2009-08" db="EMBL/GenBank/DDBJ databases">
        <authorList>
            <person name="Cheung F."/>
            <person name="Xiao Y."/>
            <person name="Chan A."/>
            <person name="Moskal W."/>
            <person name="Town C.D."/>
        </authorList>
    </citation>
    <scope>NUCLEOTIDE SEQUENCE</scope>
</reference>
<sequence length="73" mass="8517">MKGDYHRYLAEFKVGDERKTATEDTMLLSTSPSSTMKSSTSLIKRVPWLNRLLRKQLLSWTPWEKNLTKTARS</sequence>
<proteinExistence type="evidence at transcript level"/>
<evidence type="ECO:0000313" key="1">
    <source>
        <dbReference type="EMBL" id="ACU20976.1"/>
    </source>
</evidence>